<dbReference type="InterPro" id="IPR017871">
    <property type="entry name" value="ABC_transporter-like_CS"/>
</dbReference>
<evidence type="ECO:0000313" key="12">
    <source>
        <dbReference type="Proteomes" id="UP000824263"/>
    </source>
</evidence>
<dbReference type="EC" id="7.6.2.13" evidence="8"/>
<dbReference type="GO" id="GO:0005524">
    <property type="term" value="F:ATP binding"/>
    <property type="evidence" value="ECO:0007669"/>
    <property type="project" value="UniProtKB-KW"/>
</dbReference>
<dbReference type="Gene3D" id="3.40.50.300">
    <property type="entry name" value="P-loop containing nucleotide triphosphate hydrolases"/>
    <property type="match status" value="2"/>
</dbReference>
<accession>A0A9D1R8Z7</accession>
<evidence type="ECO:0000256" key="5">
    <source>
        <dbReference type="ARBA" id="ARBA00022741"/>
    </source>
</evidence>
<gene>
    <name evidence="11" type="ORF">H9873_02545</name>
</gene>
<dbReference type="PANTHER" id="PTHR43790:SF2">
    <property type="entry name" value="AUTOINDUCER 2 IMPORT ATP-BINDING PROTEIN LSRA"/>
    <property type="match status" value="1"/>
</dbReference>
<comment type="subcellular location">
    <subcellularLocation>
        <location evidence="1">Cell inner membrane</location>
        <topology evidence="1">Peripheral membrane protein</topology>
    </subcellularLocation>
</comment>
<evidence type="ECO:0000313" key="11">
    <source>
        <dbReference type="EMBL" id="HIW83185.1"/>
    </source>
</evidence>
<comment type="subunit">
    <text evidence="3">The complex is composed of two ATP-binding proteins (LsrA), two transmembrane proteins (LsrC and LsrD) and a solute-binding protein (LsrB).</text>
</comment>
<reference evidence="11" key="2">
    <citation type="submission" date="2021-04" db="EMBL/GenBank/DDBJ databases">
        <authorList>
            <person name="Gilroy R."/>
        </authorList>
    </citation>
    <scope>NUCLEOTIDE SEQUENCE</scope>
    <source>
        <strain evidence="11">ChiSxjej1B13-11762</strain>
    </source>
</reference>
<name>A0A9D1R8Z7_9FIRM</name>
<comment type="catalytic activity">
    <reaction evidence="9">
        <text>ATP + H2O + (2R,4S)-2-methyl-2,3,3,4-tetrahydroxytetrahydrofuran-[AI-2-binding protein]Side 1 = ADP + phosphate + (2R,4S)-2-methyl-2,3,3,4-tetrahydroxytetrahydrofuranSide 2 + [AI-2-binding protein]Side 1.</text>
        <dbReference type="EC" id="7.6.2.13"/>
    </reaction>
</comment>
<dbReference type="Pfam" id="PF00005">
    <property type="entry name" value="ABC_tran"/>
    <property type="match status" value="2"/>
</dbReference>
<dbReference type="PANTHER" id="PTHR43790">
    <property type="entry name" value="CARBOHYDRATE TRANSPORT ATP-BINDING PROTEIN MG119-RELATED"/>
    <property type="match status" value="1"/>
</dbReference>
<dbReference type="InterPro" id="IPR003439">
    <property type="entry name" value="ABC_transporter-like_ATP-bd"/>
</dbReference>
<dbReference type="InterPro" id="IPR050107">
    <property type="entry name" value="ABC_carbohydrate_import_ATPase"/>
</dbReference>
<evidence type="ECO:0000256" key="6">
    <source>
        <dbReference type="ARBA" id="ARBA00022840"/>
    </source>
</evidence>
<evidence type="ECO:0000256" key="7">
    <source>
        <dbReference type="ARBA" id="ARBA00023747"/>
    </source>
</evidence>
<dbReference type="PROSITE" id="PS50893">
    <property type="entry name" value="ABC_TRANSPORTER_2"/>
    <property type="match status" value="2"/>
</dbReference>
<feature type="domain" description="ABC transporter" evidence="10">
    <location>
        <begin position="252"/>
        <end position="491"/>
    </location>
</feature>
<dbReference type="InterPro" id="IPR003593">
    <property type="entry name" value="AAA+_ATPase"/>
</dbReference>
<dbReference type="CDD" id="cd03215">
    <property type="entry name" value="ABC_Carb_Monos_II"/>
    <property type="match status" value="1"/>
</dbReference>
<sequence length="494" mass="54569">MKEEVILELKHIQKKYGNHLVLDDVTFRLGKGEVHALVGENGAGKSTLVKIIAGLVRPEPGAQIYIDGELVQKSSPAGMLEKGVTVMYQDISLFQNLSVAENICMDCRMGGIFPKKRFYREARKILDSMGCRQIDVSTPCSRLSIAQQQLVLLARAVCFKARIVIMDEPTSALSSREVQLLYETIRKLKKEVSVIYISHKLDEVFQISDRITVLRDGKVAAEKPAAEFSYQDLVEAMLGKKMDLSRPHHTGRRGKELLRVEGFTRDHQYQDVSFSIAAGEIVGLIGLVGAGRTELALGMIGAQKPKEGQLFLNGKKEKIRGIKEAVEKGICYLTEDRARYGLFLEKSIEHNITSASLKKFAGRLGMDRKKEAQASDESIAHIGIKAPDRTEAVKNLSGGNQQKVLFSKWIHSDPKVLIVDEPAAGVDIGAKQEIYRLLAELAGQGVGILMISSELNEVLAAADRILVMNHGRIVHTEVNDGTEADRLLEKMITG</sequence>
<dbReference type="SMART" id="SM00382">
    <property type="entry name" value="AAA"/>
    <property type="match status" value="2"/>
</dbReference>
<protein>
    <recommendedName>
        <fullName evidence="4">Autoinducer 2 import ATP-binding protein LsrA</fullName>
        <ecNumber evidence="8">7.6.2.13</ecNumber>
    </recommendedName>
</protein>
<evidence type="ECO:0000256" key="2">
    <source>
        <dbReference type="ARBA" id="ARBA00009404"/>
    </source>
</evidence>
<comment type="caution">
    <text evidence="11">The sequence shown here is derived from an EMBL/GenBank/DDBJ whole genome shotgun (WGS) entry which is preliminary data.</text>
</comment>
<dbReference type="InterPro" id="IPR027417">
    <property type="entry name" value="P-loop_NTPase"/>
</dbReference>
<proteinExistence type="inferred from homology"/>
<evidence type="ECO:0000256" key="4">
    <source>
        <dbReference type="ARBA" id="ARBA00019459"/>
    </source>
</evidence>
<dbReference type="SUPFAM" id="SSF52540">
    <property type="entry name" value="P-loop containing nucleoside triphosphate hydrolases"/>
    <property type="match status" value="2"/>
</dbReference>
<dbReference type="GO" id="GO:0016887">
    <property type="term" value="F:ATP hydrolysis activity"/>
    <property type="evidence" value="ECO:0007669"/>
    <property type="project" value="InterPro"/>
</dbReference>
<dbReference type="GO" id="GO:0005886">
    <property type="term" value="C:plasma membrane"/>
    <property type="evidence" value="ECO:0007669"/>
    <property type="project" value="UniProtKB-SubCell"/>
</dbReference>
<organism evidence="11 12">
    <name type="scientific">Candidatus Dorea gallistercoris</name>
    <dbReference type="NCBI Taxonomy" id="2838542"/>
    <lineage>
        <taxon>Bacteria</taxon>
        <taxon>Bacillati</taxon>
        <taxon>Bacillota</taxon>
        <taxon>Clostridia</taxon>
        <taxon>Lachnospirales</taxon>
        <taxon>Lachnospiraceae</taxon>
        <taxon>Dorea</taxon>
    </lineage>
</organism>
<reference evidence="11" key="1">
    <citation type="journal article" date="2021" name="PeerJ">
        <title>Extensive microbial diversity within the chicken gut microbiome revealed by metagenomics and culture.</title>
        <authorList>
            <person name="Gilroy R."/>
            <person name="Ravi A."/>
            <person name="Getino M."/>
            <person name="Pursley I."/>
            <person name="Horton D.L."/>
            <person name="Alikhan N.F."/>
            <person name="Baker D."/>
            <person name="Gharbi K."/>
            <person name="Hall N."/>
            <person name="Watson M."/>
            <person name="Adriaenssens E.M."/>
            <person name="Foster-Nyarko E."/>
            <person name="Jarju S."/>
            <person name="Secka A."/>
            <person name="Antonio M."/>
            <person name="Oren A."/>
            <person name="Chaudhuri R.R."/>
            <person name="La Ragione R."/>
            <person name="Hildebrand F."/>
            <person name="Pallen M.J."/>
        </authorList>
    </citation>
    <scope>NUCLEOTIDE SEQUENCE</scope>
    <source>
        <strain evidence="11">ChiSxjej1B13-11762</strain>
    </source>
</reference>
<feature type="domain" description="ABC transporter" evidence="10">
    <location>
        <begin position="7"/>
        <end position="241"/>
    </location>
</feature>
<dbReference type="CDD" id="cd03216">
    <property type="entry name" value="ABC_Carb_Monos_I"/>
    <property type="match status" value="1"/>
</dbReference>
<comment type="function">
    <text evidence="7">Part of the ABC transporter complex LsrABCD involved in autoinducer 2 (AI-2) import. Responsible for energy coupling to the transport system.</text>
</comment>
<evidence type="ECO:0000259" key="10">
    <source>
        <dbReference type="PROSITE" id="PS50893"/>
    </source>
</evidence>
<dbReference type="EMBL" id="DXGF01000045">
    <property type="protein sequence ID" value="HIW83185.1"/>
    <property type="molecule type" value="Genomic_DNA"/>
</dbReference>
<keyword evidence="6 11" id="KW-0067">ATP-binding</keyword>
<dbReference type="Proteomes" id="UP000824263">
    <property type="component" value="Unassembled WGS sequence"/>
</dbReference>
<keyword evidence="5" id="KW-0547">Nucleotide-binding</keyword>
<evidence type="ECO:0000256" key="1">
    <source>
        <dbReference type="ARBA" id="ARBA00004417"/>
    </source>
</evidence>
<dbReference type="AlphaFoldDB" id="A0A9D1R8Z7"/>
<evidence type="ECO:0000256" key="3">
    <source>
        <dbReference type="ARBA" id="ARBA00011262"/>
    </source>
</evidence>
<dbReference type="PROSITE" id="PS00211">
    <property type="entry name" value="ABC_TRANSPORTER_1"/>
    <property type="match status" value="1"/>
</dbReference>
<evidence type="ECO:0000256" key="8">
    <source>
        <dbReference type="ARBA" id="ARBA00023798"/>
    </source>
</evidence>
<comment type="similarity">
    <text evidence="2">Belongs to the ABC transporter superfamily. AI-2 autoinducer porter (TC 3.A.1.2.8) family.</text>
</comment>
<evidence type="ECO:0000256" key="9">
    <source>
        <dbReference type="ARBA" id="ARBA00034076"/>
    </source>
</evidence>